<dbReference type="Proteomes" id="UP000636709">
    <property type="component" value="Unassembled WGS sequence"/>
</dbReference>
<reference evidence="2" key="1">
    <citation type="submission" date="2020-07" db="EMBL/GenBank/DDBJ databases">
        <title>Genome sequence and genetic diversity analysis of an under-domesticated orphan crop, white fonio (Digitaria exilis).</title>
        <authorList>
            <person name="Bennetzen J.L."/>
            <person name="Chen S."/>
            <person name="Ma X."/>
            <person name="Wang X."/>
            <person name="Yssel A.E.J."/>
            <person name="Chaluvadi S.R."/>
            <person name="Johnson M."/>
            <person name="Gangashetty P."/>
            <person name="Hamidou F."/>
            <person name="Sanogo M.D."/>
            <person name="Zwaenepoel A."/>
            <person name="Wallace J."/>
            <person name="Van De Peer Y."/>
            <person name="Van Deynze A."/>
        </authorList>
    </citation>
    <scope>NUCLEOTIDE SEQUENCE</scope>
    <source>
        <tissue evidence="2">Leaves</tissue>
    </source>
</reference>
<comment type="caution">
    <text evidence="2">The sequence shown here is derived from an EMBL/GenBank/DDBJ whole genome shotgun (WGS) entry which is preliminary data.</text>
</comment>
<sequence length="179" mass="19276">MAATQRQCSPWLDLQPELLGLPIAFASAQFAVRAPALSAPLAHPPRWDGTFLSIPDGEVHRVPLPEGARRCHGSMGNWLFLEHIDGGCSLMNPFSKAAVVQLPGATTSGLPEVGATLVVAGWIRHQIHFSLSGSAFRVPKPKHFVDVAFFGGKLYALSQVELFVVEIDPSYNGTLKSHA</sequence>
<keyword evidence="3" id="KW-1185">Reference proteome</keyword>
<dbReference type="Pfam" id="PF03478">
    <property type="entry name" value="Beta-prop_KIB1-4"/>
    <property type="match status" value="1"/>
</dbReference>
<dbReference type="PANTHER" id="PTHR33110">
    <property type="entry name" value="F-BOX/KELCH-REPEAT PROTEIN-RELATED"/>
    <property type="match status" value="1"/>
</dbReference>
<evidence type="ECO:0000313" key="3">
    <source>
        <dbReference type="Proteomes" id="UP000636709"/>
    </source>
</evidence>
<dbReference type="AlphaFoldDB" id="A0A835FB13"/>
<dbReference type="OrthoDB" id="621744at2759"/>
<accession>A0A835FB13</accession>
<feature type="domain" description="KIB1-4 beta-propeller" evidence="1">
    <location>
        <begin position="51"/>
        <end position="168"/>
    </location>
</feature>
<protein>
    <recommendedName>
        <fullName evidence="1">KIB1-4 beta-propeller domain-containing protein</fullName>
    </recommendedName>
</protein>
<dbReference type="PANTHER" id="PTHR33110:SF36">
    <property type="entry name" value="OS06G0148600 PROTEIN"/>
    <property type="match status" value="1"/>
</dbReference>
<evidence type="ECO:0000259" key="1">
    <source>
        <dbReference type="Pfam" id="PF03478"/>
    </source>
</evidence>
<dbReference type="EMBL" id="JACEFO010001603">
    <property type="protein sequence ID" value="KAF8733117.1"/>
    <property type="molecule type" value="Genomic_DNA"/>
</dbReference>
<gene>
    <name evidence="2" type="ORF">HU200_015487</name>
</gene>
<name>A0A835FB13_9POAL</name>
<dbReference type="InterPro" id="IPR005174">
    <property type="entry name" value="KIB1-4_b-propeller"/>
</dbReference>
<evidence type="ECO:0000313" key="2">
    <source>
        <dbReference type="EMBL" id="KAF8733117.1"/>
    </source>
</evidence>
<organism evidence="2 3">
    <name type="scientific">Digitaria exilis</name>
    <dbReference type="NCBI Taxonomy" id="1010633"/>
    <lineage>
        <taxon>Eukaryota</taxon>
        <taxon>Viridiplantae</taxon>
        <taxon>Streptophyta</taxon>
        <taxon>Embryophyta</taxon>
        <taxon>Tracheophyta</taxon>
        <taxon>Spermatophyta</taxon>
        <taxon>Magnoliopsida</taxon>
        <taxon>Liliopsida</taxon>
        <taxon>Poales</taxon>
        <taxon>Poaceae</taxon>
        <taxon>PACMAD clade</taxon>
        <taxon>Panicoideae</taxon>
        <taxon>Panicodae</taxon>
        <taxon>Paniceae</taxon>
        <taxon>Anthephorinae</taxon>
        <taxon>Digitaria</taxon>
    </lineage>
</organism>
<proteinExistence type="predicted"/>